<dbReference type="Pfam" id="PF13452">
    <property type="entry name" value="FAS1_DH_region"/>
    <property type="match status" value="1"/>
</dbReference>
<reference evidence="2 3" key="1">
    <citation type="journal article" date="2012" name="J. Bacteriol.">
        <title>Genome sequence of Mycobacterium hassiacum DSM 44199, a rare source of heat-stable mycobacterial proteins.</title>
        <authorList>
            <person name="Tiago I."/>
            <person name="Maranha A."/>
            <person name="Mendes V."/>
            <person name="Alarico S."/>
            <person name="Moynihan P.J."/>
            <person name="Clarke A.J."/>
            <person name="Macedo-Ribeiro S."/>
            <person name="Pereira P.J."/>
            <person name="Empadinhas N."/>
        </authorList>
    </citation>
    <scope>NUCLEOTIDE SEQUENCE [LARGE SCALE GENOMIC DNA]</scope>
    <source>
        <strain evidence="3">DSM 44199 / CIP 105218 / JCM 12690 / 3849</strain>
    </source>
</reference>
<evidence type="ECO:0000259" key="1">
    <source>
        <dbReference type="Pfam" id="PF13452"/>
    </source>
</evidence>
<dbReference type="PATRIC" id="fig|1122247.3.peg.2660"/>
<dbReference type="eggNOG" id="COG2030">
    <property type="taxonomic scope" value="Bacteria"/>
</dbReference>
<sequence>MSTTNSTDNETAVIEGRITDEDIERAKAQIGIPVYSRDVPWNKVPTSDSISHFAWGCGDDNPLFHDPAYGANTRWHDQIASPTFPIATGLDQTPKFTDPERKKLFRGLFRGTGKYYSGVKWTWYQPVYPGRPVLQENYTLDVEVKESQFAGGRSVKETFRYLYVDISGNPIATRDESYINAERHGSKKAGKYSHIERQRWTPEQLEEIEKTYEAEQRRGADPRWWEDVNVGDELPTVVKGPLTVVDIISMHMGWGWGGYGVGPLKYAHQLRKRMPAFFVPDQYGVPDIVQRLHWDADRAAELGLPAPYDYGQMRAAWITHLLTNWIGDDGWLTEMDIQMRGFNYHGDVHWCRGRVVAKGETPDDPVTIEVSATNQRDETTTKGTAKVLLPSRKTGAVVLPVPDVDLRRRGAKVASRVKGKVGEELRRLYGE</sequence>
<feature type="domain" description="FAS1-like dehydratase" evidence="1">
    <location>
        <begin position="46"/>
        <end position="172"/>
    </location>
</feature>
<dbReference type="EMBL" id="AMRA01000076">
    <property type="protein sequence ID" value="EKF23227.1"/>
    <property type="molecule type" value="Genomic_DNA"/>
</dbReference>
<proteinExistence type="predicted"/>
<dbReference type="InterPro" id="IPR039569">
    <property type="entry name" value="FAS1-like_DH_region"/>
</dbReference>
<dbReference type="AlphaFoldDB" id="K5BES0"/>
<dbReference type="SUPFAM" id="SSF54637">
    <property type="entry name" value="Thioesterase/thiol ester dehydrase-isomerase"/>
    <property type="match status" value="2"/>
</dbReference>
<dbReference type="RefSeq" id="WP_005628473.1">
    <property type="nucleotide sequence ID" value="NZ_AMRA01000076.1"/>
</dbReference>
<dbReference type="STRING" id="1122247.GCA_000379865_03781"/>
<dbReference type="Proteomes" id="UP000006265">
    <property type="component" value="Unassembled WGS sequence"/>
</dbReference>
<dbReference type="OrthoDB" id="4235906at2"/>
<accession>K5BES0</accession>
<dbReference type="InterPro" id="IPR029069">
    <property type="entry name" value="HotDog_dom_sf"/>
</dbReference>
<evidence type="ECO:0000313" key="3">
    <source>
        <dbReference type="Proteomes" id="UP000006265"/>
    </source>
</evidence>
<organism evidence="2 3">
    <name type="scientific">Mycolicibacterium hassiacum (strain DSM 44199 / CIP 105218 / JCM 12690 / 3849)</name>
    <name type="common">Mycobacterium hassiacum</name>
    <dbReference type="NCBI Taxonomy" id="1122247"/>
    <lineage>
        <taxon>Bacteria</taxon>
        <taxon>Bacillati</taxon>
        <taxon>Actinomycetota</taxon>
        <taxon>Actinomycetes</taxon>
        <taxon>Mycobacteriales</taxon>
        <taxon>Mycobacteriaceae</taxon>
        <taxon>Mycolicibacterium</taxon>
    </lineage>
</organism>
<comment type="caution">
    <text evidence="2">The sequence shown here is derived from an EMBL/GenBank/DDBJ whole genome shotgun (WGS) entry which is preliminary data.</text>
</comment>
<evidence type="ECO:0000313" key="2">
    <source>
        <dbReference type="EMBL" id="EKF23227.1"/>
    </source>
</evidence>
<protein>
    <submittedName>
        <fullName evidence="2">Metal-binding domain of MaoC dehydratase family protein</fullName>
    </submittedName>
</protein>
<name>K5BES0_MYCHD</name>
<keyword evidence="3" id="KW-1185">Reference proteome</keyword>
<gene>
    <name evidence="2" type="ORF">C731_2771</name>
</gene>
<dbReference type="Gene3D" id="3.10.129.10">
    <property type="entry name" value="Hotdog Thioesterase"/>
    <property type="match status" value="2"/>
</dbReference>